<dbReference type="Proteomes" id="UP000305067">
    <property type="component" value="Unassembled WGS sequence"/>
</dbReference>
<dbReference type="EMBL" id="ML178831">
    <property type="protein sequence ID" value="TFK99977.1"/>
    <property type="molecule type" value="Genomic_DNA"/>
</dbReference>
<dbReference type="OrthoDB" id="3352776at2759"/>
<dbReference type="STRING" id="1884261.A0A5C3QFG5"/>
<keyword evidence="2" id="KW-1185">Reference proteome</keyword>
<organism evidence="1 2">
    <name type="scientific">Pterulicium gracile</name>
    <dbReference type="NCBI Taxonomy" id="1884261"/>
    <lineage>
        <taxon>Eukaryota</taxon>
        <taxon>Fungi</taxon>
        <taxon>Dikarya</taxon>
        <taxon>Basidiomycota</taxon>
        <taxon>Agaricomycotina</taxon>
        <taxon>Agaricomycetes</taxon>
        <taxon>Agaricomycetidae</taxon>
        <taxon>Agaricales</taxon>
        <taxon>Pleurotineae</taxon>
        <taxon>Pterulaceae</taxon>
        <taxon>Pterulicium</taxon>
    </lineage>
</organism>
<dbReference type="InterPro" id="IPR032710">
    <property type="entry name" value="NTF2-like_dom_sf"/>
</dbReference>
<sequence>MVSTRSGLLQAAQSFCDTFAQQKPPADILVHFSETHQCVVLEHGLPKLGPFLGKPFLGRQGVAEYLDVVKEHLSYEDMKFSEFTVDAEALKVCVKGTARFTANKTGQGWDETFIYMLNFDSEGKVTDWKIWADSGALFLAIHGNLVD</sequence>
<evidence type="ECO:0008006" key="3">
    <source>
        <dbReference type="Google" id="ProtNLM"/>
    </source>
</evidence>
<dbReference type="SUPFAM" id="SSF54427">
    <property type="entry name" value="NTF2-like"/>
    <property type="match status" value="1"/>
</dbReference>
<proteinExistence type="predicted"/>
<name>A0A5C3QFG5_9AGAR</name>
<evidence type="ECO:0000313" key="2">
    <source>
        <dbReference type="Proteomes" id="UP000305067"/>
    </source>
</evidence>
<dbReference type="AlphaFoldDB" id="A0A5C3QFG5"/>
<protein>
    <recommendedName>
        <fullName evidence="3">SnoaL-like domain-containing protein</fullName>
    </recommendedName>
</protein>
<reference evidence="1 2" key="1">
    <citation type="journal article" date="2019" name="Nat. Ecol. Evol.">
        <title>Megaphylogeny resolves global patterns of mushroom evolution.</title>
        <authorList>
            <person name="Varga T."/>
            <person name="Krizsan K."/>
            <person name="Foldi C."/>
            <person name="Dima B."/>
            <person name="Sanchez-Garcia M."/>
            <person name="Sanchez-Ramirez S."/>
            <person name="Szollosi G.J."/>
            <person name="Szarkandi J.G."/>
            <person name="Papp V."/>
            <person name="Albert L."/>
            <person name="Andreopoulos W."/>
            <person name="Angelini C."/>
            <person name="Antonin V."/>
            <person name="Barry K.W."/>
            <person name="Bougher N.L."/>
            <person name="Buchanan P."/>
            <person name="Buyck B."/>
            <person name="Bense V."/>
            <person name="Catcheside P."/>
            <person name="Chovatia M."/>
            <person name="Cooper J."/>
            <person name="Damon W."/>
            <person name="Desjardin D."/>
            <person name="Finy P."/>
            <person name="Geml J."/>
            <person name="Haridas S."/>
            <person name="Hughes K."/>
            <person name="Justo A."/>
            <person name="Karasinski D."/>
            <person name="Kautmanova I."/>
            <person name="Kiss B."/>
            <person name="Kocsube S."/>
            <person name="Kotiranta H."/>
            <person name="LaButti K.M."/>
            <person name="Lechner B.E."/>
            <person name="Liimatainen K."/>
            <person name="Lipzen A."/>
            <person name="Lukacs Z."/>
            <person name="Mihaltcheva S."/>
            <person name="Morgado L.N."/>
            <person name="Niskanen T."/>
            <person name="Noordeloos M.E."/>
            <person name="Ohm R.A."/>
            <person name="Ortiz-Santana B."/>
            <person name="Ovrebo C."/>
            <person name="Racz N."/>
            <person name="Riley R."/>
            <person name="Savchenko A."/>
            <person name="Shiryaev A."/>
            <person name="Soop K."/>
            <person name="Spirin V."/>
            <person name="Szebenyi C."/>
            <person name="Tomsovsky M."/>
            <person name="Tulloss R.E."/>
            <person name="Uehling J."/>
            <person name="Grigoriev I.V."/>
            <person name="Vagvolgyi C."/>
            <person name="Papp T."/>
            <person name="Martin F.M."/>
            <person name="Miettinen O."/>
            <person name="Hibbett D.S."/>
            <person name="Nagy L.G."/>
        </authorList>
    </citation>
    <scope>NUCLEOTIDE SEQUENCE [LARGE SCALE GENOMIC DNA]</scope>
    <source>
        <strain evidence="1 2">CBS 309.79</strain>
    </source>
</reference>
<accession>A0A5C3QFG5</accession>
<dbReference type="Gene3D" id="3.10.450.50">
    <property type="match status" value="1"/>
</dbReference>
<evidence type="ECO:0000313" key="1">
    <source>
        <dbReference type="EMBL" id="TFK99977.1"/>
    </source>
</evidence>
<gene>
    <name evidence="1" type="ORF">BDV98DRAFT_129886</name>
</gene>